<feature type="region of interest" description="Disordered" evidence="1">
    <location>
        <begin position="19"/>
        <end position="48"/>
    </location>
</feature>
<feature type="compositionally biased region" description="Polar residues" evidence="1">
    <location>
        <begin position="290"/>
        <end position="300"/>
    </location>
</feature>
<dbReference type="RefSeq" id="XP_053062708.1">
    <property type="nucleotide sequence ID" value="XM_053206733.1"/>
</dbReference>
<evidence type="ECO:0000313" key="2">
    <source>
        <dbReference type="Proteomes" id="UP001652583"/>
    </source>
</evidence>
<feature type="region of interest" description="Disordered" evidence="1">
    <location>
        <begin position="64"/>
        <end position="113"/>
    </location>
</feature>
<dbReference type="RefSeq" id="XP_053062701.1">
    <property type="nucleotide sequence ID" value="XM_053206726.1"/>
</dbReference>
<keyword evidence="2" id="KW-1185">Reference proteome</keyword>
<organism evidence="2 4">
    <name type="scientific">Acinonyx jubatus</name>
    <name type="common">Cheetah</name>
    <dbReference type="NCBI Taxonomy" id="32536"/>
    <lineage>
        <taxon>Eukaryota</taxon>
        <taxon>Metazoa</taxon>
        <taxon>Chordata</taxon>
        <taxon>Craniata</taxon>
        <taxon>Vertebrata</taxon>
        <taxon>Euteleostomi</taxon>
        <taxon>Mammalia</taxon>
        <taxon>Eutheria</taxon>
        <taxon>Laurasiatheria</taxon>
        <taxon>Carnivora</taxon>
        <taxon>Feliformia</taxon>
        <taxon>Felidae</taxon>
        <taxon>Felinae</taxon>
        <taxon>Acinonyx</taxon>
    </lineage>
</organism>
<feature type="compositionally biased region" description="Polar residues" evidence="1">
    <location>
        <begin position="68"/>
        <end position="79"/>
    </location>
</feature>
<name>A0ABM3NTE5_ACIJB</name>
<feature type="compositionally biased region" description="Polar residues" evidence="1">
    <location>
        <begin position="259"/>
        <end position="269"/>
    </location>
</feature>
<dbReference type="Proteomes" id="UP001652583">
    <property type="component" value="Chromosome C1"/>
</dbReference>
<feature type="region of interest" description="Disordered" evidence="1">
    <location>
        <begin position="220"/>
        <end position="300"/>
    </location>
</feature>
<evidence type="ECO:0000256" key="1">
    <source>
        <dbReference type="SAM" id="MobiDB-lite"/>
    </source>
</evidence>
<dbReference type="GeneID" id="128312524"/>
<accession>A0ABM3NTE5</accession>
<feature type="compositionally biased region" description="Basic and acidic residues" evidence="1">
    <location>
        <begin position="235"/>
        <end position="258"/>
    </location>
</feature>
<evidence type="ECO:0000313" key="4">
    <source>
        <dbReference type="RefSeq" id="XP_053062708.1"/>
    </source>
</evidence>
<feature type="region of interest" description="Disordered" evidence="1">
    <location>
        <begin position="126"/>
        <end position="185"/>
    </location>
</feature>
<evidence type="ECO:0000313" key="3">
    <source>
        <dbReference type="RefSeq" id="XP_053062701.1"/>
    </source>
</evidence>
<reference evidence="2 3" key="1">
    <citation type="submission" date="2025-05" db="UniProtKB">
        <authorList>
            <consortium name="RefSeq"/>
        </authorList>
    </citation>
    <scope>NUCLEOTIDE SEQUENCE [LARGE SCALE GENOMIC DNA]</scope>
    <source>
        <tissue evidence="3 4">Blood</tissue>
    </source>
</reference>
<gene>
    <name evidence="3 4" type="primary">LOC128312524</name>
</gene>
<sequence length="300" mass="31921">MRWKVGRDTGRWCQLVTPAITAPPQRRVGTGRGRQKRGRRPGVPALPVAEPSLGRGWCWAAEGEGGTLSPSHALSTRSEVQLPAGEARAGPSPHPHERGGHTAAQGGNPQPEPLLRTEREITETLGRVPEAHEASVRRGEGQCPDRGSGMEKPSSARGRQCPQRLGSRGPARLPQPGTPAPACLPRHCRPASVTSESVLIDPLPPSERCRGGRGCASLPSVWPWPSHGASSTRYLFEEERREAGESNQGKEKGKEKQANGRQTSWTPSQARGVCPPLCPGAHRGPRTVASAPQTAASGMS</sequence>
<feature type="compositionally biased region" description="Basic and acidic residues" evidence="1">
    <location>
        <begin position="129"/>
        <end position="140"/>
    </location>
</feature>
<protein>
    <submittedName>
        <fullName evidence="3 4">Translation initiation factor IF-2-like</fullName>
    </submittedName>
</protein>
<proteinExistence type="predicted"/>